<evidence type="ECO:0000256" key="2">
    <source>
        <dbReference type="ARBA" id="ARBA00023002"/>
    </source>
</evidence>
<dbReference type="Pfam" id="PF08125">
    <property type="entry name" value="Mannitol_dh_C"/>
    <property type="match status" value="1"/>
</dbReference>
<sequence>MPPLQGLSVAGLRAAVARPVATRKAGARQQGGIRAEIKKITAPDGSNSDSGKGSKVTFRDPPVFDRASTKTGIVHIGVGGFHRSHQQSYLNEMLTTRFEAAKDWCYTGVGIMPNDADMRNYLAKNDYTYPIVMRNGIDADSMSTEVEEVYSMRDMLLAFEDPVACIEAMANEDVKIVSLTITEWGYRVPLTMGDFKLIDRALNGELQDGKPLHEDSLTPTTFGVICAAAAARFQRGTRPFTLMSCDNLPHNGVVCKQRITGAAEELVCGGICSAALDEFVVWLQTEVCYPNTMVDRITPATSWEDIATLPARVGFEDAWPVMCEPYKHWVIEDNFVDGARPSWEDVGALLVPDVRPHELMKVRMLNVTHSALCYAGVVAGCTHVHEAVTHKMIRPFLKRLMTDEIAASLRADPSMEELVGGLDAYAELVLTRFENVAVKDTLDRIAMDGSEKFRVQGRAVVIEGLADERSVRGFALYVALWAHFLRGAVTAGDKVRDASAALVSAPWAAGGGGLEAFLDIEEVFGVLAQHAGWRGAVGREFEDIADAETGFEATLLGYIFGVGHSCTGGDLAPGGGRAGRGSGTFVLEEACVPAELRVDHDDAAAAVEA</sequence>
<evidence type="ECO:0000256" key="5">
    <source>
        <dbReference type="SAM" id="MobiDB-lite"/>
    </source>
</evidence>
<evidence type="ECO:0000259" key="7">
    <source>
        <dbReference type="Pfam" id="PF08125"/>
    </source>
</evidence>
<dbReference type="GO" id="GO:0050086">
    <property type="term" value="F:mannitol 2-dehydrogenase activity"/>
    <property type="evidence" value="ECO:0007669"/>
    <property type="project" value="UniProtKB-EC"/>
</dbReference>
<dbReference type="InterPro" id="IPR013131">
    <property type="entry name" value="Mannitol_DH_N"/>
</dbReference>
<dbReference type="AlphaFoldDB" id="A0A7S0S915"/>
<dbReference type="InterPro" id="IPR050988">
    <property type="entry name" value="Mannitol_DH/Oxidoreductase"/>
</dbReference>
<proteinExistence type="inferred from homology"/>
<dbReference type="Gene3D" id="3.40.50.720">
    <property type="entry name" value="NAD(P)-binding Rossmann-like Domain"/>
    <property type="match status" value="1"/>
</dbReference>
<feature type="region of interest" description="Disordered" evidence="5">
    <location>
        <begin position="27"/>
        <end position="61"/>
    </location>
</feature>
<dbReference type="EC" id="1.1.1.67" evidence="3"/>
<comment type="similarity">
    <text evidence="1">Belongs to the mannitol dehydrogenase family.</text>
</comment>
<dbReference type="InterPro" id="IPR008927">
    <property type="entry name" value="6-PGluconate_DH-like_C_sf"/>
</dbReference>
<reference evidence="8" key="1">
    <citation type="submission" date="2021-01" db="EMBL/GenBank/DDBJ databases">
        <authorList>
            <person name="Corre E."/>
            <person name="Pelletier E."/>
            <person name="Niang G."/>
            <person name="Scheremetjew M."/>
            <person name="Finn R."/>
            <person name="Kale V."/>
            <person name="Holt S."/>
            <person name="Cochrane G."/>
            <person name="Meng A."/>
            <person name="Brown T."/>
            <person name="Cohen L."/>
        </authorList>
    </citation>
    <scope>NUCLEOTIDE SEQUENCE</scope>
    <source>
        <strain evidence="8">SL-175</strain>
    </source>
</reference>
<feature type="domain" description="Mannitol dehydrogenase N-terminal" evidence="6">
    <location>
        <begin position="72"/>
        <end position="344"/>
    </location>
</feature>
<dbReference type="PANTHER" id="PTHR43362:SF1">
    <property type="entry name" value="MANNITOL DEHYDROGENASE 2-RELATED"/>
    <property type="match status" value="1"/>
</dbReference>
<feature type="compositionally biased region" description="Low complexity" evidence="5">
    <location>
        <begin position="44"/>
        <end position="55"/>
    </location>
</feature>
<name>A0A7S0S915_9CHLO</name>
<protein>
    <recommendedName>
        <fullName evidence="3">mannitol 2-dehydrogenase</fullName>
        <ecNumber evidence="3">1.1.1.67</ecNumber>
    </recommendedName>
</protein>
<dbReference type="InterPro" id="IPR013118">
    <property type="entry name" value="Mannitol_DH_C"/>
</dbReference>
<gene>
    <name evidence="8" type="ORF">MANT1106_LOCUS2769</name>
</gene>
<dbReference type="InterPro" id="IPR000669">
    <property type="entry name" value="Mannitol_DH"/>
</dbReference>
<feature type="domain" description="Mannitol dehydrogenase C-terminal" evidence="7">
    <location>
        <begin position="353"/>
        <end position="541"/>
    </location>
</feature>
<dbReference type="SUPFAM" id="SSF51735">
    <property type="entry name" value="NAD(P)-binding Rossmann-fold domains"/>
    <property type="match status" value="1"/>
</dbReference>
<evidence type="ECO:0000256" key="3">
    <source>
        <dbReference type="ARBA" id="ARBA00038970"/>
    </source>
</evidence>
<comment type="catalytic activity">
    <reaction evidence="4">
        <text>D-mannitol + NAD(+) = D-fructose + NADH + H(+)</text>
        <dbReference type="Rhea" id="RHEA:12084"/>
        <dbReference type="ChEBI" id="CHEBI:15378"/>
        <dbReference type="ChEBI" id="CHEBI:16899"/>
        <dbReference type="ChEBI" id="CHEBI:37721"/>
        <dbReference type="ChEBI" id="CHEBI:57540"/>
        <dbReference type="ChEBI" id="CHEBI:57945"/>
        <dbReference type="EC" id="1.1.1.67"/>
    </reaction>
</comment>
<accession>A0A7S0S915</accession>
<organism evidence="8">
    <name type="scientific">Mantoniella antarctica</name>
    <dbReference type="NCBI Taxonomy" id="81844"/>
    <lineage>
        <taxon>Eukaryota</taxon>
        <taxon>Viridiplantae</taxon>
        <taxon>Chlorophyta</taxon>
        <taxon>Mamiellophyceae</taxon>
        <taxon>Mamiellales</taxon>
        <taxon>Mamiellaceae</taxon>
        <taxon>Mantoniella</taxon>
    </lineage>
</organism>
<dbReference type="Gene3D" id="1.10.1040.10">
    <property type="entry name" value="N-(1-d-carboxylethyl)-l-norvaline Dehydrogenase, domain 2"/>
    <property type="match status" value="1"/>
</dbReference>
<dbReference type="EMBL" id="HBFC01005028">
    <property type="protein sequence ID" value="CAD8700087.1"/>
    <property type="molecule type" value="Transcribed_RNA"/>
</dbReference>
<keyword evidence="2" id="KW-0560">Oxidoreductase</keyword>
<evidence type="ECO:0000256" key="1">
    <source>
        <dbReference type="ARBA" id="ARBA00006541"/>
    </source>
</evidence>
<dbReference type="PRINTS" id="PR00084">
    <property type="entry name" value="MTLDHDRGNASE"/>
</dbReference>
<dbReference type="SUPFAM" id="SSF48179">
    <property type="entry name" value="6-phosphogluconate dehydrogenase C-terminal domain-like"/>
    <property type="match status" value="1"/>
</dbReference>
<evidence type="ECO:0000313" key="8">
    <source>
        <dbReference type="EMBL" id="CAD8700087.1"/>
    </source>
</evidence>
<dbReference type="Pfam" id="PF01232">
    <property type="entry name" value="Mannitol_dh"/>
    <property type="match status" value="1"/>
</dbReference>
<dbReference type="InterPro" id="IPR036291">
    <property type="entry name" value="NAD(P)-bd_dom_sf"/>
</dbReference>
<dbReference type="InterPro" id="IPR013328">
    <property type="entry name" value="6PGD_dom2"/>
</dbReference>
<evidence type="ECO:0000259" key="6">
    <source>
        <dbReference type="Pfam" id="PF01232"/>
    </source>
</evidence>
<evidence type="ECO:0000256" key="4">
    <source>
        <dbReference type="ARBA" id="ARBA00047733"/>
    </source>
</evidence>
<dbReference type="PANTHER" id="PTHR43362">
    <property type="entry name" value="MANNITOL DEHYDROGENASE DSF1-RELATED"/>
    <property type="match status" value="1"/>
</dbReference>